<name>A0ABX9AHZ8_9ENTR</name>
<comment type="similarity">
    <text evidence="1">Belongs to the ribosome association toxin RatA family.</text>
</comment>
<reference evidence="4 5" key="1">
    <citation type="submission" date="2021-08" db="EMBL/GenBank/DDBJ databases">
        <title>Culture and genomic analysis of Symbiopectobacterium purcellii sp. nov. gen. nov., isolated from the leafhopper Empoasca decipiens.</title>
        <authorList>
            <person name="Nadal-Jimenez P."/>
            <person name="Siozios S."/>
            <person name="Halliday N."/>
            <person name="Camara M."/>
            <person name="Hurst G.D.D."/>
        </authorList>
    </citation>
    <scope>NUCLEOTIDE SEQUENCE [LARGE SCALE GENOMIC DNA]</scope>
    <source>
        <strain evidence="4 5">SyEd1</strain>
    </source>
</reference>
<evidence type="ECO:0000256" key="1">
    <source>
        <dbReference type="ARBA" id="ARBA00008918"/>
    </source>
</evidence>
<dbReference type="CDD" id="cd07817">
    <property type="entry name" value="SRPBCC_8"/>
    <property type="match status" value="1"/>
</dbReference>
<dbReference type="InterPro" id="IPR047137">
    <property type="entry name" value="ORF3"/>
</dbReference>
<feature type="domain" description="Coenzyme Q-binding protein COQ10 START" evidence="3">
    <location>
        <begin position="26"/>
        <end position="145"/>
    </location>
</feature>
<dbReference type="EMBL" id="CP081864">
    <property type="protein sequence ID" value="QZN94780.1"/>
    <property type="molecule type" value="Genomic_DNA"/>
</dbReference>
<proteinExistence type="inferred from homology"/>
<evidence type="ECO:0000259" key="3">
    <source>
        <dbReference type="Pfam" id="PF03364"/>
    </source>
</evidence>
<evidence type="ECO:0000313" key="5">
    <source>
        <dbReference type="Proteomes" id="UP000825886"/>
    </source>
</evidence>
<evidence type="ECO:0000256" key="2">
    <source>
        <dbReference type="ARBA" id="ARBA00022649"/>
    </source>
</evidence>
<dbReference type="PANTHER" id="PTHR33824">
    <property type="entry name" value="POLYKETIDE CYCLASE/DEHYDRASE AND LIPID TRANSPORT SUPERFAMILY PROTEIN"/>
    <property type="match status" value="1"/>
</dbReference>
<dbReference type="InterPro" id="IPR005031">
    <property type="entry name" value="COQ10_START"/>
</dbReference>
<accession>A0ABX9AHZ8</accession>
<organism evidence="4 5">
    <name type="scientific">Symbiopectobacterium purcellii</name>
    <dbReference type="NCBI Taxonomy" id="2871826"/>
    <lineage>
        <taxon>Bacteria</taxon>
        <taxon>Pseudomonadati</taxon>
        <taxon>Pseudomonadota</taxon>
        <taxon>Gammaproteobacteria</taxon>
        <taxon>Enterobacterales</taxon>
        <taxon>Enterobacteriaceae</taxon>
    </lineage>
</organism>
<dbReference type="RefSeq" id="WP_222157893.1">
    <property type="nucleotide sequence ID" value="NZ_CP081864.1"/>
</dbReference>
<dbReference type="SUPFAM" id="SSF55961">
    <property type="entry name" value="Bet v1-like"/>
    <property type="match status" value="1"/>
</dbReference>
<keyword evidence="2" id="KW-1277">Toxin-antitoxin system</keyword>
<dbReference type="InterPro" id="IPR023393">
    <property type="entry name" value="START-like_dom_sf"/>
</dbReference>
<dbReference type="Gene3D" id="3.30.530.20">
    <property type="match status" value="1"/>
</dbReference>
<evidence type="ECO:0000313" key="4">
    <source>
        <dbReference type="EMBL" id="QZN94780.1"/>
    </source>
</evidence>
<keyword evidence="5" id="KW-1185">Reference proteome</keyword>
<gene>
    <name evidence="4" type="ORF">K6K13_16125</name>
</gene>
<dbReference type="Proteomes" id="UP000825886">
    <property type="component" value="Chromosome"/>
</dbReference>
<protein>
    <submittedName>
        <fullName evidence="4">SRPBCC family protein</fullName>
    </submittedName>
</protein>
<sequence>MPSSFFKSLGFASKRAPDALSGSITIAHSADALYALWRKPETLPVLMSHFATITILNQTDSLWRANTPLGSLLEWRARIVEEKPGEAMHWRSLPGALVPNEGRLTFSPAPNGEVNVTLWIRFTPPGGLIGRKVGQLFTLFSNDMLKQTLERFKKMADEQQLPSA</sequence>
<dbReference type="Pfam" id="PF03364">
    <property type="entry name" value="Polyketide_cyc"/>
    <property type="match status" value="1"/>
</dbReference>
<dbReference type="PANTHER" id="PTHR33824:SF7">
    <property type="entry name" value="POLYKETIDE CYCLASE_DEHYDRASE AND LIPID TRANSPORT SUPERFAMILY PROTEIN"/>
    <property type="match status" value="1"/>
</dbReference>